<proteinExistence type="predicted"/>
<dbReference type="Gene3D" id="3.20.20.70">
    <property type="entry name" value="Aldolase class I"/>
    <property type="match status" value="2"/>
</dbReference>
<dbReference type="eggNOG" id="COG0167">
    <property type="taxonomic scope" value="Bacteria"/>
</dbReference>
<dbReference type="PANTHER" id="PTHR48109:SF4">
    <property type="entry name" value="DIHYDROOROTATE DEHYDROGENASE (QUINONE), MITOCHONDRIAL"/>
    <property type="match status" value="1"/>
</dbReference>
<comment type="caution">
    <text evidence="3">The sequence shown here is derived from an EMBL/GenBank/DDBJ whole genome shotgun (WGS) entry which is preliminary data.</text>
</comment>
<dbReference type="RefSeq" id="WP_008955404.1">
    <property type="nucleotide sequence ID" value="NZ_ACIS01000010.1"/>
</dbReference>
<comment type="cofactor">
    <cofactor evidence="1">
        <name>FMN</name>
        <dbReference type="ChEBI" id="CHEBI:58210"/>
    </cofactor>
</comment>
<dbReference type="GO" id="GO:0006207">
    <property type="term" value="P:'de novo' pyrimidine nucleobase biosynthetic process"/>
    <property type="evidence" value="ECO:0007669"/>
    <property type="project" value="TreeGrafter"/>
</dbReference>
<sequence>MNTAPFHWGRRPGLAGGIDKSGAQAAALLAAGFAAVEFGTVTPQPVPGQQPGVAALAATLARLGARGDSAIGIGLGMTPGAAPPALHDDWLYGLQQAAPVADYLSCNLSARAYRPLLAAEHDALLRQALAAMVRERDRLAAASGRRLALALKLPLASVRLAVAAATAGFDALILVQPDGMTLRGLAHQLHGGPALIAVGGIRRAADVRAALAAGAHGVQVHRLFAEHGPACLAMLCEERLARPVS</sequence>
<dbReference type="PANTHER" id="PTHR48109">
    <property type="entry name" value="DIHYDROOROTATE DEHYDROGENASE (QUINONE), MITOCHONDRIAL-RELATED"/>
    <property type="match status" value="1"/>
</dbReference>
<dbReference type="SUPFAM" id="SSF51395">
    <property type="entry name" value="FMN-linked oxidoreductases"/>
    <property type="match status" value="1"/>
</dbReference>
<keyword evidence="4" id="KW-1185">Reference proteome</keyword>
<reference evidence="3 4" key="1">
    <citation type="submission" date="2009-02" db="EMBL/GenBank/DDBJ databases">
        <title>Sequencing of the draft genome and assembly of Lutiella nitroferrum 2002.</title>
        <authorList>
            <consortium name="US DOE Joint Genome Institute (JGI-PGF)"/>
            <person name="Lucas S."/>
            <person name="Copeland A."/>
            <person name="Lapidus A."/>
            <person name="Glavina del Rio T."/>
            <person name="Tice H."/>
            <person name="Bruce D."/>
            <person name="Goodwin L."/>
            <person name="Pitluck S."/>
            <person name="Larimer F."/>
            <person name="Land M.L."/>
            <person name="Hauser L."/>
            <person name="Coates J.D."/>
        </authorList>
    </citation>
    <scope>NUCLEOTIDE SEQUENCE [LARGE SCALE GENOMIC DNA]</scope>
    <source>
        <strain evidence="3 4">2002</strain>
    </source>
</reference>
<dbReference type="AlphaFoldDB" id="B9Z7P9"/>
<dbReference type="GO" id="GO:0004152">
    <property type="term" value="F:dihydroorotate dehydrogenase activity"/>
    <property type="evidence" value="ECO:0007669"/>
    <property type="project" value="TreeGrafter"/>
</dbReference>
<protein>
    <submittedName>
        <fullName evidence="3">Dihydroorotate dehydrogenase</fullName>
    </submittedName>
</protein>
<comment type="pathway">
    <text evidence="2">Pyrimidine metabolism; UMP biosynthesis via de novo pathway.</text>
</comment>
<dbReference type="InterPro" id="IPR013785">
    <property type="entry name" value="Aldolase_TIM"/>
</dbReference>
<evidence type="ECO:0000256" key="2">
    <source>
        <dbReference type="ARBA" id="ARBA00004725"/>
    </source>
</evidence>
<dbReference type="EMBL" id="ACIS01000010">
    <property type="protein sequence ID" value="EEG07185.1"/>
    <property type="molecule type" value="Genomic_DNA"/>
</dbReference>
<dbReference type="GO" id="GO:0009220">
    <property type="term" value="P:pyrimidine ribonucleotide biosynthetic process"/>
    <property type="evidence" value="ECO:0007669"/>
    <property type="project" value="TreeGrafter"/>
</dbReference>
<gene>
    <name evidence="3" type="ORF">FuraDRAFT_3385</name>
</gene>
<dbReference type="Proteomes" id="UP000003165">
    <property type="component" value="Unassembled WGS sequence"/>
</dbReference>
<name>B9Z7P9_9NEIS</name>
<dbReference type="InterPro" id="IPR050074">
    <property type="entry name" value="DHO_dehydrogenase"/>
</dbReference>
<evidence type="ECO:0000313" key="3">
    <source>
        <dbReference type="EMBL" id="EEG07185.1"/>
    </source>
</evidence>
<organism evidence="3 4">
    <name type="scientific">Pseudogulbenkiania ferrooxidans 2002</name>
    <dbReference type="NCBI Taxonomy" id="279714"/>
    <lineage>
        <taxon>Bacteria</taxon>
        <taxon>Pseudomonadati</taxon>
        <taxon>Pseudomonadota</taxon>
        <taxon>Betaproteobacteria</taxon>
        <taxon>Neisseriales</taxon>
        <taxon>Chromobacteriaceae</taxon>
        <taxon>Pseudogulbenkiania</taxon>
    </lineage>
</organism>
<evidence type="ECO:0000313" key="4">
    <source>
        <dbReference type="Proteomes" id="UP000003165"/>
    </source>
</evidence>
<accession>B9Z7P9</accession>
<evidence type="ECO:0000256" key="1">
    <source>
        <dbReference type="ARBA" id="ARBA00001917"/>
    </source>
</evidence>